<evidence type="ECO:0000259" key="3">
    <source>
        <dbReference type="SMART" id="SM01008"/>
    </source>
</evidence>
<dbReference type="SMART" id="SM01008">
    <property type="entry name" value="Ald_Xan_dh_C"/>
    <property type="match status" value="1"/>
</dbReference>
<dbReference type="SUPFAM" id="SSF54665">
    <property type="entry name" value="CO dehydrogenase molybdoprotein N-domain-like"/>
    <property type="match status" value="1"/>
</dbReference>
<protein>
    <submittedName>
        <fullName evidence="4">Aerobic carbon monoxide dehydrogenase (Quinone), large chain</fullName>
        <ecNumber evidence="4">1.2.5.3</ecNumber>
    </submittedName>
</protein>
<dbReference type="GO" id="GO:0005506">
    <property type="term" value="F:iron ion binding"/>
    <property type="evidence" value="ECO:0007669"/>
    <property type="project" value="InterPro"/>
</dbReference>
<proteinExistence type="predicted"/>
<dbReference type="AlphaFoldDB" id="A0A3B0SRU7"/>
<keyword evidence="1" id="KW-0500">Molybdenum</keyword>
<keyword evidence="2 4" id="KW-0560">Oxidoreductase</keyword>
<feature type="domain" description="Aldehyde oxidase/xanthine dehydrogenase a/b hammerhead" evidence="3">
    <location>
        <begin position="21"/>
        <end position="129"/>
    </location>
</feature>
<dbReference type="EC" id="1.2.5.3" evidence="4"/>
<dbReference type="Gene3D" id="3.30.365.10">
    <property type="entry name" value="Aldehyde oxidase/xanthine dehydrogenase, molybdopterin binding domain"/>
    <property type="match status" value="1"/>
</dbReference>
<feature type="non-terminal residue" evidence="4">
    <location>
        <position position="289"/>
    </location>
</feature>
<dbReference type="EMBL" id="UOEK01000266">
    <property type="protein sequence ID" value="VAW03737.1"/>
    <property type="molecule type" value="Genomic_DNA"/>
</dbReference>
<dbReference type="PANTHER" id="PTHR11908">
    <property type="entry name" value="XANTHINE DEHYDROGENASE"/>
    <property type="match status" value="1"/>
</dbReference>
<dbReference type="InterPro" id="IPR000674">
    <property type="entry name" value="Ald_Oxase/Xan_DH_a/b"/>
</dbReference>
<dbReference type="GO" id="GO:0008805">
    <property type="term" value="F:carbon-monoxide oxygenase activity"/>
    <property type="evidence" value="ECO:0007669"/>
    <property type="project" value="UniProtKB-EC"/>
</dbReference>
<evidence type="ECO:0000256" key="1">
    <source>
        <dbReference type="ARBA" id="ARBA00022505"/>
    </source>
</evidence>
<dbReference type="SUPFAM" id="SSF56003">
    <property type="entry name" value="Molybdenum cofactor-binding domain"/>
    <property type="match status" value="1"/>
</dbReference>
<reference evidence="4" key="1">
    <citation type="submission" date="2018-06" db="EMBL/GenBank/DDBJ databases">
        <authorList>
            <person name="Zhirakovskaya E."/>
        </authorList>
    </citation>
    <scope>NUCLEOTIDE SEQUENCE</scope>
</reference>
<organism evidence="4">
    <name type="scientific">hydrothermal vent metagenome</name>
    <dbReference type="NCBI Taxonomy" id="652676"/>
    <lineage>
        <taxon>unclassified sequences</taxon>
        <taxon>metagenomes</taxon>
        <taxon>ecological metagenomes</taxon>
    </lineage>
</organism>
<name>A0A3B0SRU7_9ZZZZ</name>
<dbReference type="InterPro" id="IPR036856">
    <property type="entry name" value="Ald_Oxase/Xan_DH_a/b_sf"/>
</dbReference>
<sequence>MSTTSALGGVVRRREDPALIQGKARYVDDIKLRGETSAAFVRSPFAHAKVLSIDTSEAEAMDGVIAIFTASDVEHMGPLAAQVAIVPRPLLNGDVVRHVGEAVAMVVATDRYVAQDAVDAIFVEYEPLEAIVDLKDAATDRILVHDSTESNTLISWVGPFGAEPEAQAEVKAGIDAAKERDDVVVVSQEMVNQRLIPTAIEPRRVLADWEAGYQTLTMHTTSQMPHAVAGALAMALGLPSTSVRVIAPEVGGGFGAKLNVYSDEILVGWAARQLERPVRWTETRREAAT</sequence>
<evidence type="ECO:0000313" key="4">
    <source>
        <dbReference type="EMBL" id="VAW03737.1"/>
    </source>
</evidence>
<dbReference type="Pfam" id="PF02738">
    <property type="entry name" value="MoCoBD_1"/>
    <property type="match status" value="1"/>
</dbReference>
<accession>A0A3B0SRU7</accession>
<dbReference type="Pfam" id="PF01315">
    <property type="entry name" value="Ald_Xan_dh_C"/>
    <property type="match status" value="1"/>
</dbReference>
<dbReference type="InterPro" id="IPR037165">
    <property type="entry name" value="AldOxase/xan_DH_Mopterin-bd_sf"/>
</dbReference>
<dbReference type="InterPro" id="IPR016208">
    <property type="entry name" value="Ald_Oxase/xanthine_DH-like"/>
</dbReference>
<dbReference type="PANTHER" id="PTHR11908:SF132">
    <property type="entry name" value="ALDEHYDE OXIDASE 1-RELATED"/>
    <property type="match status" value="1"/>
</dbReference>
<evidence type="ECO:0000256" key="2">
    <source>
        <dbReference type="ARBA" id="ARBA00023002"/>
    </source>
</evidence>
<dbReference type="Gene3D" id="3.90.1170.50">
    <property type="entry name" value="Aldehyde oxidase/xanthine dehydrogenase, a/b hammerhead"/>
    <property type="match status" value="1"/>
</dbReference>
<gene>
    <name evidence="4" type="ORF">MNBD_ACTINO02-3044</name>
</gene>
<dbReference type="InterPro" id="IPR008274">
    <property type="entry name" value="AldOxase/xan_DH_MoCoBD1"/>
</dbReference>